<keyword evidence="1" id="KW-0472">Membrane</keyword>
<dbReference type="PANTHER" id="PTHR35902">
    <property type="entry name" value="S-LAYER DOMAIN-LIKE PROTEIN-RELATED"/>
    <property type="match status" value="1"/>
</dbReference>
<accession>A0A7C4JKA8</accession>
<keyword evidence="1" id="KW-1133">Transmembrane helix</keyword>
<keyword evidence="1" id="KW-0812">Transmembrane</keyword>
<organism evidence="2">
    <name type="scientific">Ignisphaera aggregans</name>
    <dbReference type="NCBI Taxonomy" id="334771"/>
    <lineage>
        <taxon>Archaea</taxon>
        <taxon>Thermoproteota</taxon>
        <taxon>Thermoprotei</taxon>
        <taxon>Desulfurococcales</taxon>
        <taxon>Desulfurococcaceae</taxon>
        <taxon>Ignisphaera</taxon>
    </lineage>
</organism>
<protein>
    <recommendedName>
        <fullName evidence="3">CARDB domain-containing protein</fullName>
    </recommendedName>
</protein>
<name>A0A7C4JKA8_9CREN</name>
<dbReference type="EMBL" id="DTBD01000025">
    <property type="protein sequence ID" value="HGQ64361.1"/>
    <property type="molecule type" value="Genomic_DNA"/>
</dbReference>
<evidence type="ECO:0000256" key="1">
    <source>
        <dbReference type="SAM" id="Phobius"/>
    </source>
</evidence>
<reference evidence="2" key="1">
    <citation type="journal article" date="2020" name="mSystems">
        <title>Genome- and Community-Level Interaction Insights into Carbon Utilization and Element Cycling Functions of Hydrothermarchaeota in Hydrothermal Sediment.</title>
        <authorList>
            <person name="Zhou Z."/>
            <person name="Liu Y."/>
            <person name="Xu W."/>
            <person name="Pan J."/>
            <person name="Luo Z.H."/>
            <person name="Li M."/>
        </authorList>
    </citation>
    <scope>NUCLEOTIDE SEQUENCE [LARGE SCALE GENOMIC DNA]</scope>
    <source>
        <strain evidence="2">SpSt-637</strain>
    </source>
</reference>
<proteinExistence type="predicted"/>
<evidence type="ECO:0008006" key="3">
    <source>
        <dbReference type="Google" id="ProtNLM"/>
    </source>
</evidence>
<gene>
    <name evidence="2" type="ORF">ENU08_03865</name>
</gene>
<comment type="caution">
    <text evidence="2">The sequence shown here is derived from an EMBL/GenBank/DDBJ whole genome shotgun (WGS) entry which is preliminary data.</text>
</comment>
<sequence length="1574" mass="173893">MITMNDGRKSLYPIIVITLIVLQFLSLVSITYAKQAFILNGYNYKASSNTNTIYPGSRNVALTVNVIYNGSSSAYVSAGCISLPTGFSITRGYSACSPAKKPNGSTCTVVEPNDTILFEYRIDVDGSVTPGIYLANITVYYKVGGSSYTDILSGIQIKVSQYPRISIEVVDWYWSPDAYPGSQGVYLYVTLRNSGDSSIIQANGVAQLISEVFNPSSIRFQFSNLDKNQLTTIVLGPLSIYSIATPNIQYHIMLKLNATMSTDDGVIYYTQGSTFFYVMLSQAPTVSLKIVDYGIESLKPVRELVGGRFYLIVTNMDFKTIRSMTAYFVTQSAGAYFLNKSNYAVVDTQRSLGYGNTLTLYSPPMIFENISEVAVLVKLVMFGDNNGAEFWSESQYLFTVLLQEPRIDLRIASVYWLSSEVYPGTEGATLNIVVQNYDVVDVRDAVALLQLSPGFYPSTITVSGLTIRSGSMTSLSFSGISIQTSVIGGEYPVKVTLKGVAYDAASNAFFGFTSTYTVSIRVSEKPITRLLNVTSVGWREGKAYTTSVGLHAYTYLQVSSPGYRIEGIRATAYLPKEMIFENGNRSLTVVSSNVYNYGQNIYLELGSINVVSADEGLYPIVLRIEGLATTLQGSTYWFSEYFTVLLQVFKPILNITLVDYGWENPLTGSETYGASIYITIQSLSIDTIESIIANIEIFNATFLGGRSTAIQTISISLMYGSMQTILFRDIEIYNSSSVSVKLWFSAILSNGRNSYYRAWIDYSLAIKTVKNVNNTFRVLALHTSIGNIYSPLLPSSRGATISVDIVNTKTYQISWIKPEIVLPEDLKLNELGGTCLNGVVASGTCTITMNVDVMPGASPGSRNATVYLTYSTRSGQTFSVFREKLSIPITIASYSYYRPSIELISAYWGVQTPIRVLPNQRNTPFTLTVTNRGYYAVEGVYVYSRPLNNSVIMIKESSECSPLLNSGAMCSVTLYADLINVVSSGHIRFMVSVSYMFTQFGTNINDVQLFEVMLPVDEPASGKGLYIVDASWGNNWPVYPNTENATLSISIVNRWPYRISGLDLELILPPGFSSKHGYLAKTYISGPISSLQQFSASFQVSVGDVEPGKYHVTLVARYIVESGAPEMLAVEKHNITITVNDLSKSIDLISIQWIGRAPQPPEYGAMLMISVRNNYNPSMKGVLLDVVLPRGFTASETNTSRTTVPASNINILQQARGLQVPLDQLQSLAYTLLQQTMLSPQGYSFGYGDIMYFYLKLNIVVNEVGIYVANATLNYIDHWNNVRRIPLDININVLGSAKLIDVITPTSIRVTKGVATLDIGIINTGSAPLYNVYVYLIPYSSILIPQQAVKYLDVMLPTKTVNLSYTLIYNPISVTAGGGVQTYLRYMSAPFSLSIVYRDVYGNTWFFNTSLAIIVEPFIDITLLDAKARFANGLLTVSGTIANYGIASARSVVARTTYGDKYQETLIGDLDPASQSAFRIEMRPEKAVSDTVSLQILYRDDYGRILIENYVIPLQIQSVETSIATQTQQIIPLYNHYLVIFIIVVFLVAIGYILYRYIKTHAKALETTIERIES</sequence>
<feature type="transmembrane region" description="Helical" evidence="1">
    <location>
        <begin position="1534"/>
        <end position="1555"/>
    </location>
</feature>
<feature type="transmembrane region" description="Helical" evidence="1">
    <location>
        <begin position="12"/>
        <end position="33"/>
    </location>
</feature>
<evidence type="ECO:0000313" key="2">
    <source>
        <dbReference type="EMBL" id="HGQ64361.1"/>
    </source>
</evidence>